<gene>
    <name evidence="3" type="ORF">C5Y83_10305</name>
</gene>
<dbReference type="PANTHER" id="PTHR37947">
    <property type="entry name" value="BLL2462 PROTEIN"/>
    <property type="match status" value="1"/>
</dbReference>
<dbReference type="Proteomes" id="UP000238322">
    <property type="component" value="Unassembled WGS sequence"/>
</dbReference>
<dbReference type="InterPro" id="IPR029062">
    <property type="entry name" value="Class_I_gatase-like"/>
</dbReference>
<protein>
    <recommendedName>
        <fullName evidence="2">Putative glutamine amidotransferase domain-containing protein</fullName>
    </recommendedName>
</protein>
<dbReference type="PANTHER" id="PTHR37947:SF1">
    <property type="entry name" value="BLL2462 PROTEIN"/>
    <property type="match status" value="1"/>
</dbReference>
<feature type="domain" description="Putative glutamine amidotransferase" evidence="2">
    <location>
        <begin position="415"/>
        <end position="607"/>
    </location>
</feature>
<dbReference type="InterPro" id="IPR010768">
    <property type="entry name" value="GATase1-like"/>
</dbReference>
<comment type="caution">
    <text evidence="3">The sequence shown here is derived from an EMBL/GenBank/DDBJ whole genome shotgun (WGS) entry which is preliminary data.</text>
</comment>
<dbReference type="RefSeq" id="WP_105329584.1">
    <property type="nucleotide sequence ID" value="NZ_PUHY01000006.1"/>
</dbReference>
<dbReference type="EMBL" id="PUHY01000006">
    <property type="protein sequence ID" value="PQO36294.1"/>
    <property type="molecule type" value="Genomic_DNA"/>
</dbReference>
<dbReference type="SUPFAM" id="SSF52317">
    <property type="entry name" value="Class I glutamine amidotransferase-like"/>
    <property type="match status" value="1"/>
</dbReference>
<dbReference type="Gene3D" id="3.40.50.880">
    <property type="match status" value="1"/>
</dbReference>
<dbReference type="Pfam" id="PF07090">
    <property type="entry name" value="GATase1_like"/>
    <property type="match status" value="1"/>
</dbReference>
<keyword evidence="1" id="KW-0812">Transmembrane</keyword>
<dbReference type="AlphaFoldDB" id="A0A2S8FWS7"/>
<evidence type="ECO:0000259" key="2">
    <source>
        <dbReference type="Pfam" id="PF07090"/>
    </source>
</evidence>
<evidence type="ECO:0000313" key="3">
    <source>
        <dbReference type="EMBL" id="PQO36294.1"/>
    </source>
</evidence>
<organism evidence="3 4">
    <name type="scientific">Blastopirellula marina</name>
    <dbReference type="NCBI Taxonomy" id="124"/>
    <lineage>
        <taxon>Bacteria</taxon>
        <taxon>Pseudomonadati</taxon>
        <taxon>Planctomycetota</taxon>
        <taxon>Planctomycetia</taxon>
        <taxon>Pirellulales</taxon>
        <taxon>Pirellulaceae</taxon>
        <taxon>Blastopirellula</taxon>
    </lineage>
</organism>
<feature type="transmembrane region" description="Helical" evidence="1">
    <location>
        <begin position="48"/>
        <end position="70"/>
    </location>
</feature>
<dbReference type="PROSITE" id="PS50194">
    <property type="entry name" value="FILAMIN_REPEAT"/>
    <property type="match status" value="1"/>
</dbReference>
<reference evidence="3 4" key="1">
    <citation type="submission" date="2018-02" db="EMBL/GenBank/DDBJ databases">
        <title>Comparative genomes isolates from brazilian mangrove.</title>
        <authorList>
            <person name="Araujo J.E."/>
            <person name="Taketani R.G."/>
            <person name="Silva M.C.P."/>
            <person name="Loureco M.V."/>
            <person name="Andreote F.D."/>
        </authorList>
    </citation>
    <scope>NUCLEOTIDE SEQUENCE [LARGE SCALE GENOMIC DNA]</scope>
    <source>
        <strain evidence="3 4">Hex-1 MGV</strain>
    </source>
</reference>
<evidence type="ECO:0000256" key="1">
    <source>
        <dbReference type="SAM" id="Phobius"/>
    </source>
</evidence>
<feature type="transmembrane region" description="Helical" evidence="1">
    <location>
        <begin position="22"/>
        <end position="41"/>
    </location>
</feature>
<evidence type="ECO:0000313" key="4">
    <source>
        <dbReference type="Proteomes" id="UP000238322"/>
    </source>
</evidence>
<name>A0A2S8FWS7_9BACT</name>
<sequence length="792" mass="88850">MSDWIQEQLILEWPNVWAARNWIVPACLLGGSVFLLVLWAYRSIEAPLWLKACCATFKSLAIVLLAMMLVEPMRSDSKPVPGANLFAVVADRSQSLQVADQDEANTRAELLKEQLERSQPWQVRLGQEFDVRRYEFDQQLVPVGEFEEYAAEGSGSAIVNSLTSMAERYAERPIAGILLFTDGNATDFPEVDIDWSSYPPIFPVMLGSEDTASDIGVQRVTASQTNFEAAPVTVTAEIEGKGFAGQSVVAELLDEKGELLQTQTVTDIRDDQAFSVRFQVKPEQRGVLFYQVRAYAQSQKGLFTDATKSTESTLLNNSRMVMVNRGQGPYNVLYVSGRPNWEFKFLNRSLADDIEVELHGLIRIAKKEPKFQFREKDSNANRIFTNTDDEDKEQVEQYDEAVLLRVGNLEEGELSGGFPKSADELFEYHAIILDDLEADFFTQQQKSLVQQFVSLRGGGLLMLGGMESFAEGDYHRSPIGELLPIYLSSVKSPPQQQEFGLSLTREGLLEPWVRVRTTQEEELQRLIEMPKLRTLNSVGSLKPGASELLSVKTSQGEQRPALVTQRFGKGRTGALFVGDLWRWKLHQASPDNEDLEKAWRQTIRWLVGDVPQRVRVEAIRQQDDPNHPLEIAVEVNDENFKPLDNASVSIEVSTPTGETLTLTAEPKDAVSGQYAANYVPRTPGAYRAKVTARNPDGSEIKQTETGWVSEPAGDEFFTLKPNRDFLETMARESGGEMVSLSGLESFVRTLSNRDIPVVEPKIHSVWHTWAVFLLAVGLLVFEWGLRRWKGLA</sequence>
<dbReference type="OrthoDB" id="9781333at2"/>
<keyword evidence="1" id="KW-1133">Transmembrane helix</keyword>
<proteinExistence type="predicted"/>
<feature type="transmembrane region" description="Helical" evidence="1">
    <location>
        <begin position="766"/>
        <end position="785"/>
    </location>
</feature>
<keyword evidence="1" id="KW-0472">Membrane</keyword>
<accession>A0A2S8FWS7</accession>
<dbReference type="InterPro" id="IPR017868">
    <property type="entry name" value="Filamin/ABP280_repeat-like"/>
</dbReference>